<name>A0A1Y2DUN8_9PEZI</name>
<evidence type="ECO:0000313" key="2">
    <source>
        <dbReference type="EMBL" id="ORY62365.1"/>
    </source>
</evidence>
<dbReference type="InterPro" id="IPR011990">
    <property type="entry name" value="TPR-like_helical_dom_sf"/>
</dbReference>
<accession>A0A1Y2DUN8</accession>
<reference evidence="2 3" key="1">
    <citation type="submission" date="2016-07" db="EMBL/GenBank/DDBJ databases">
        <title>Pervasive Adenine N6-methylation of Active Genes in Fungi.</title>
        <authorList>
            <consortium name="DOE Joint Genome Institute"/>
            <person name="Mondo S.J."/>
            <person name="Dannebaum R.O."/>
            <person name="Kuo R.C."/>
            <person name="Labutti K."/>
            <person name="Haridas S."/>
            <person name="Kuo A."/>
            <person name="Salamov A."/>
            <person name="Ahrendt S.R."/>
            <person name="Lipzen A."/>
            <person name="Sullivan W."/>
            <person name="Andreopoulos W.B."/>
            <person name="Clum A."/>
            <person name="Lindquist E."/>
            <person name="Daum C."/>
            <person name="Ramamoorthy G.K."/>
            <person name="Gryganskyi A."/>
            <person name="Culley D."/>
            <person name="Magnuson J.K."/>
            <person name="James T.Y."/>
            <person name="O'Malley M.A."/>
            <person name="Stajich J.E."/>
            <person name="Spatafora J.W."/>
            <person name="Visel A."/>
            <person name="Grigoriev I.V."/>
        </authorList>
    </citation>
    <scope>NUCLEOTIDE SEQUENCE [LARGE SCALE GENOMIC DNA]</scope>
    <source>
        <strain evidence="2 3">CBS 129021</strain>
    </source>
</reference>
<dbReference type="RefSeq" id="XP_040714201.1">
    <property type="nucleotide sequence ID" value="XM_040865122.1"/>
</dbReference>
<dbReference type="PANTHER" id="PTHR46082:SF6">
    <property type="entry name" value="AAA+ ATPASE DOMAIN-CONTAINING PROTEIN-RELATED"/>
    <property type="match status" value="1"/>
</dbReference>
<gene>
    <name evidence="2" type="ORF">BCR38DRAFT_517816</name>
</gene>
<proteinExistence type="predicted"/>
<dbReference type="STRING" id="1141098.A0A1Y2DUN8"/>
<dbReference type="PANTHER" id="PTHR46082">
    <property type="entry name" value="ATP/GTP-BINDING PROTEIN-RELATED"/>
    <property type="match status" value="1"/>
</dbReference>
<feature type="domain" description="NB-ARC" evidence="1">
    <location>
        <begin position="67"/>
        <end position="194"/>
    </location>
</feature>
<dbReference type="Proteomes" id="UP000193689">
    <property type="component" value="Unassembled WGS sequence"/>
</dbReference>
<dbReference type="AlphaFoldDB" id="A0A1Y2DUN8"/>
<sequence>MATTSKKVAASLDGQYSDSGQYYRFNVDRGLEDVTLSDWEKSSKISAHTGNYLRENQNQRAIRRCEKVALVGLGGIGKTQVALQFAYWMKKNKPEYSIFWVSALSNDTFEQSYAEIARELDIRTNADEKDLKELVCRHLSSEAAGRWLFVLDNADDIDVLFGSSHKLGGIHAHIPENENGLILLTTRSKEAALSDEAATEELLRALNYIPLAITQGAAYLNQNQLSIQRYLELLQGTEQNMVSLMTREFHDNTRYRGSQNAVASTWLVSFDQIRKSDRLLPTLQLEVEIENAIGTLCGYAFLVKRGEGDMFDMHSLVHVATRIWIQSRGLSCQTTVNAIYHLATIFPSSNFANRELWRKYLPHTLRLLQKSEDYRVQEKYDLYWKVGRCLYMDRRFKEVVRCFEEVSKWESNHLAEEDDSRLTSEHELARAYLADRRIKEAIEILEHVVAVRRKTLAEEDDSRLTSEHELARAYLADRRIKEAIEILEHVVAVRRKTLAEEDDSRLAFEHALAEAYRSQCE</sequence>
<evidence type="ECO:0000259" key="1">
    <source>
        <dbReference type="Pfam" id="PF00931"/>
    </source>
</evidence>
<dbReference type="EMBL" id="MCFJ01000009">
    <property type="protein sequence ID" value="ORY62365.1"/>
    <property type="molecule type" value="Genomic_DNA"/>
</dbReference>
<dbReference type="InParanoid" id="A0A1Y2DUN8"/>
<dbReference type="GeneID" id="63781334"/>
<comment type="caution">
    <text evidence="2">The sequence shown here is derived from an EMBL/GenBank/DDBJ whole genome shotgun (WGS) entry which is preliminary data.</text>
</comment>
<dbReference type="SUPFAM" id="SSF48452">
    <property type="entry name" value="TPR-like"/>
    <property type="match status" value="1"/>
</dbReference>
<dbReference type="InterPro" id="IPR027417">
    <property type="entry name" value="P-loop_NTPase"/>
</dbReference>
<evidence type="ECO:0000313" key="3">
    <source>
        <dbReference type="Proteomes" id="UP000193689"/>
    </source>
</evidence>
<protein>
    <recommendedName>
        <fullName evidence="1">NB-ARC domain-containing protein</fullName>
    </recommendedName>
</protein>
<dbReference type="OrthoDB" id="5086500at2759"/>
<dbReference type="SUPFAM" id="SSF52540">
    <property type="entry name" value="P-loop containing nucleoside triphosphate hydrolases"/>
    <property type="match status" value="1"/>
</dbReference>
<dbReference type="Pfam" id="PF00931">
    <property type="entry name" value="NB-ARC"/>
    <property type="match status" value="1"/>
</dbReference>
<dbReference type="Gene3D" id="3.40.50.300">
    <property type="entry name" value="P-loop containing nucleotide triphosphate hydrolases"/>
    <property type="match status" value="1"/>
</dbReference>
<dbReference type="GO" id="GO:0043531">
    <property type="term" value="F:ADP binding"/>
    <property type="evidence" value="ECO:0007669"/>
    <property type="project" value="InterPro"/>
</dbReference>
<dbReference type="InterPro" id="IPR053137">
    <property type="entry name" value="NLR-like"/>
</dbReference>
<dbReference type="Pfam" id="PF13424">
    <property type="entry name" value="TPR_12"/>
    <property type="match status" value="1"/>
</dbReference>
<organism evidence="2 3">
    <name type="scientific">Pseudomassariella vexata</name>
    <dbReference type="NCBI Taxonomy" id="1141098"/>
    <lineage>
        <taxon>Eukaryota</taxon>
        <taxon>Fungi</taxon>
        <taxon>Dikarya</taxon>
        <taxon>Ascomycota</taxon>
        <taxon>Pezizomycotina</taxon>
        <taxon>Sordariomycetes</taxon>
        <taxon>Xylariomycetidae</taxon>
        <taxon>Amphisphaeriales</taxon>
        <taxon>Pseudomassariaceae</taxon>
        <taxon>Pseudomassariella</taxon>
    </lineage>
</organism>
<dbReference type="Gene3D" id="1.25.40.10">
    <property type="entry name" value="Tetratricopeptide repeat domain"/>
    <property type="match status" value="1"/>
</dbReference>
<keyword evidence="3" id="KW-1185">Reference proteome</keyword>
<dbReference type="InterPro" id="IPR002182">
    <property type="entry name" value="NB-ARC"/>
</dbReference>